<name>A0ABT6RB80_9BACT</name>
<dbReference type="PANTHER" id="PTHR30146">
    <property type="entry name" value="LACI-RELATED TRANSCRIPTIONAL REPRESSOR"/>
    <property type="match status" value="1"/>
</dbReference>
<keyword evidence="2 5" id="KW-0238">DNA-binding</keyword>
<protein>
    <submittedName>
        <fullName evidence="5">DNA-binding transcriptional regulator</fullName>
    </submittedName>
</protein>
<dbReference type="InterPro" id="IPR009057">
    <property type="entry name" value="Homeodomain-like_sf"/>
</dbReference>
<dbReference type="PANTHER" id="PTHR30146:SF24">
    <property type="entry name" value="XYLOSE OPERON REGULATORY PROTEIN"/>
    <property type="match status" value="1"/>
</dbReference>
<dbReference type="Gene3D" id="3.40.50.2300">
    <property type="match status" value="2"/>
</dbReference>
<dbReference type="Gene3D" id="1.10.10.60">
    <property type="entry name" value="Homeodomain-like"/>
    <property type="match status" value="1"/>
</dbReference>
<dbReference type="PROSITE" id="PS01124">
    <property type="entry name" value="HTH_ARAC_FAMILY_2"/>
    <property type="match status" value="1"/>
</dbReference>
<evidence type="ECO:0000313" key="6">
    <source>
        <dbReference type="Proteomes" id="UP001226434"/>
    </source>
</evidence>
<dbReference type="InterPro" id="IPR028082">
    <property type="entry name" value="Peripla_BP_I"/>
</dbReference>
<dbReference type="RefSeq" id="WP_282333925.1">
    <property type="nucleotide sequence ID" value="NZ_JASBRG010000005.1"/>
</dbReference>
<dbReference type="CDD" id="cd01543">
    <property type="entry name" value="PBP1_XylR"/>
    <property type="match status" value="1"/>
</dbReference>
<comment type="caution">
    <text evidence="5">The sequence shown here is derived from an EMBL/GenBank/DDBJ whole genome shotgun (WGS) entry which is preliminary data.</text>
</comment>
<accession>A0ABT6RB80</accession>
<reference evidence="5 6" key="1">
    <citation type="submission" date="2023-05" db="EMBL/GenBank/DDBJ databases">
        <title>Genome sequence of Pinibacter sp. MAH-24.</title>
        <authorList>
            <person name="Huq M.A."/>
        </authorList>
    </citation>
    <scope>NUCLEOTIDE SEQUENCE [LARGE SCALE GENOMIC DNA]</scope>
    <source>
        <strain evidence="5 6">MAH-24</strain>
    </source>
</reference>
<dbReference type="EMBL" id="JASBRG010000005">
    <property type="protein sequence ID" value="MDI3319822.1"/>
    <property type="molecule type" value="Genomic_DNA"/>
</dbReference>
<dbReference type="InterPro" id="IPR018060">
    <property type="entry name" value="HTH_AraC"/>
</dbReference>
<evidence type="ECO:0000259" key="4">
    <source>
        <dbReference type="PROSITE" id="PS01124"/>
    </source>
</evidence>
<evidence type="ECO:0000256" key="2">
    <source>
        <dbReference type="ARBA" id="ARBA00023125"/>
    </source>
</evidence>
<dbReference type="SUPFAM" id="SSF46689">
    <property type="entry name" value="Homeodomain-like"/>
    <property type="match status" value="1"/>
</dbReference>
<keyword evidence="6" id="KW-1185">Reference proteome</keyword>
<dbReference type="Pfam" id="PF13377">
    <property type="entry name" value="Peripla_BP_3"/>
    <property type="match status" value="1"/>
</dbReference>
<dbReference type="Pfam" id="PF12833">
    <property type="entry name" value="HTH_18"/>
    <property type="match status" value="1"/>
</dbReference>
<evidence type="ECO:0000256" key="1">
    <source>
        <dbReference type="ARBA" id="ARBA00023015"/>
    </source>
</evidence>
<dbReference type="Proteomes" id="UP001226434">
    <property type="component" value="Unassembled WGS sequence"/>
</dbReference>
<keyword evidence="1" id="KW-0805">Transcription regulation</keyword>
<organism evidence="5 6">
    <name type="scientific">Pinibacter soli</name>
    <dbReference type="NCBI Taxonomy" id="3044211"/>
    <lineage>
        <taxon>Bacteria</taxon>
        <taxon>Pseudomonadati</taxon>
        <taxon>Bacteroidota</taxon>
        <taxon>Chitinophagia</taxon>
        <taxon>Chitinophagales</taxon>
        <taxon>Chitinophagaceae</taxon>
        <taxon>Pinibacter</taxon>
    </lineage>
</organism>
<dbReference type="SUPFAM" id="SSF53822">
    <property type="entry name" value="Periplasmic binding protein-like I"/>
    <property type="match status" value="1"/>
</dbReference>
<evidence type="ECO:0000313" key="5">
    <source>
        <dbReference type="EMBL" id="MDI3319822.1"/>
    </source>
</evidence>
<feature type="domain" description="HTH araC/xylS-type" evidence="4">
    <location>
        <begin position="290"/>
        <end position="389"/>
    </location>
</feature>
<dbReference type="SMART" id="SM00342">
    <property type="entry name" value="HTH_ARAC"/>
    <property type="match status" value="1"/>
</dbReference>
<proteinExistence type="predicted"/>
<keyword evidence="3" id="KW-0804">Transcription</keyword>
<dbReference type="InterPro" id="IPR046335">
    <property type="entry name" value="LacI/GalR-like_sensor"/>
</dbReference>
<sequence length="391" mass="44703">MKTNQPRLENKLKVAVLLDVARAYDRDILAGIANFNKIHNKFVFFFFSPKYVQSGLQENAIARVIDWKPDGVLTRELDEFKLLLNLNVPLIIFPHTNLYKDKINSWGNNKGLGKTAADYFIAKGYKHYAFLGFKDFQWSVERLEGYSEELGKAGYDVNTFIFDNTKLLWEHLPAKLTEWVGTLQRPCAILAVTDELNMHLLNAINQTESKVPDDFSILGVDNDEMLCDMASPTLSSIDQNAKQTGFEAASALSRWMELGEKPSDNIISEPGRVITRGSTSALAIDDEQVRAALHYITNAAPSRDISVDDVVGVTTLSRRILEKRFQSLIKSSVLEEIKKVRIRRIKFLLENSELTIQQIADELNFRNFDNISRYFKQYTGMNPKDYRNRFK</sequence>
<evidence type="ECO:0000256" key="3">
    <source>
        <dbReference type="ARBA" id="ARBA00023163"/>
    </source>
</evidence>
<gene>
    <name evidence="5" type="ORF">QJ048_08565</name>
</gene>
<dbReference type="GO" id="GO:0003677">
    <property type="term" value="F:DNA binding"/>
    <property type="evidence" value="ECO:0007669"/>
    <property type="project" value="UniProtKB-KW"/>
</dbReference>